<dbReference type="Gene3D" id="1.10.10.10">
    <property type="entry name" value="Winged helix-like DNA-binding domain superfamily/Winged helix DNA-binding domain"/>
    <property type="match status" value="1"/>
</dbReference>
<dbReference type="GO" id="GO:0003677">
    <property type="term" value="F:DNA binding"/>
    <property type="evidence" value="ECO:0007669"/>
    <property type="project" value="UniProtKB-KW"/>
</dbReference>
<dbReference type="PROSITE" id="PS50931">
    <property type="entry name" value="HTH_LYSR"/>
    <property type="match status" value="1"/>
</dbReference>
<accession>A0A0B8QSL4</accession>
<dbReference type="SUPFAM" id="SSF46785">
    <property type="entry name" value="Winged helix' DNA-binding domain"/>
    <property type="match status" value="1"/>
</dbReference>
<name>A0A0B8PB68_9VIBR</name>
<evidence type="ECO:0000259" key="5">
    <source>
        <dbReference type="PROSITE" id="PS50931"/>
    </source>
</evidence>
<accession>A0A0B8PB68</accession>
<reference evidence="8 9" key="3">
    <citation type="submission" date="2015-01" db="EMBL/GenBank/DDBJ databases">
        <authorList>
            <consortium name="NBRP consortium"/>
            <person name="Sawabe T."/>
            <person name="Meirelles P."/>
            <person name="Feng G."/>
            <person name="Sayaka M."/>
            <person name="Hattori M."/>
            <person name="Ohkuma M."/>
        </authorList>
    </citation>
    <scope>NUCLEOTIDE SEQUENCE [LARGE SCALE GENOMIC DNA]</scope>
    <source>
        <strain evidence="8">JCM 19241</strain>
        <strain evidence="6 9">JCM19232</strain>
        <strain evidence="7">JCM19241</strain>
    </source>
</reference>
<dbReference type="InterPro" id="IPR050389">
    <property type="entry name" value="LysR-type_TF"/>
</dbReference>
<evidence type="ECO:0000256" key="2">
    <source>
        <dbReference type="ARBA" id="ARBA00023015"/>
    </source>
</evidence>
<dbReference type="InterPro" id="IPR000847">
    <property type="entry name" value="LysR_HTH_N"/>
</dbReference>
<reference evidence="7 8" key="2">
    <citation type="submission" date="2015-01" db="EMBL/GenBank/DDBJ databases">
        <title>Vibrio sp. C94 JCM 19241 whole genome shotgun sequence.</title>
        <authorList>
            <person name="Sawabe T."/>
            <person name="Meirelles P."/>
            <person name="Feng G."/>
            <person name="Sayaka M."/>
            <person name="Hattori M."/>
            <person name="Ohkuma M."/>
        </authorList>
    </citation>
    <scope>NUCLEOTIDE SEQUENCE [LARGE SCALE GENOMIC DNA]</scope>
    <source>
        <strain evidence="8">JCM 19241</strain>
        <strain evidence="7">JCM19241</strain>
    </source>
</reference>
<dbReference type="Proteomes" id="UP000031670">
    <property type="component" value="Unassembled WGS sequence"/>
</dbReference>
<keyword evidence="4" id="KW-0804">Transcription</keyword>
<comment type="similarity">
    <text evidence="1">Belongs to the LysR transcriptional regulatory family.</text>
</comment>
<reference evidence="6 9" key="1">
    <citation type="submission" date="2015-01" db="EMBL/GenBank/DDBJ databases">
        <title>Vibrio sp. C5 JCM 19232 whole genome shotgun sequence.</title>
        <authorList>
            <person name="Sawabe T."/>
            <person name="Meirelles P."/>
            <person name="Feng G."/>
            <person name="Sayaka M."/>
            <person name="Hattori M."/>
            <person name="Ohkuma M."/>
        </authorList>
    </citation>
    <scope>NUCLEOTIDE SEQUENCE [LARGE SCALE GENOMIC DNA]</scope>
    <source>
        <strain evidence="6 9">JCM19232</strain>
    </source>
</reference>
<dbReference type="PANTHER" id="PTHR30118">
    <property type="entry name" value="HTH-TYPE TRANSCRIPTIONAL REGULATOR LEUO-RELATED"/>
    <property type="match status" value="1"/>
</dbReference>
<dbReference type="AlphaFoldDB" id="A0A0B8PB68"/>
<proteinExistence type="inferred from homology"/>
<feature type="domain" description="HTH lysR-type" evidence="5">
    <location>
        <begin position="1"/>
        <end position="59"/>
    </location>
</feature>
<dbReference type="EMBL" id="BBSC01000011">
    <property type="protein sequence ID" value="GAM78013.1"/>
    <property type="molecule type" value="Genomic_DNA"/>
</dbReference>
<dbReference type="STRING" id="1481914.JCM19241_741"/>
<comment type="caution">
    <text evidence="6">The sequence shown here is derived from an EMBL/GenBank/DDBJ whole genome shotgun (WGS) entry which is preliminary data.</text>
</comment>
<keyword evidence="2" id="KW-0805">Transcription regulation</keyword>
<organism evidence="6 9">
    <name type="scientific">Vibrio ishigakensis</name>
    <dbReference type="NCBI Taxonomy" id="1481914"/>
    <lineage>
        <taxon>Bacteria</taxon>
        <taxon>Pseudomonadati</taxon>
        <taxon>Pseudomonadota</taxon>
        <taxon>Gammaproteobacteria</taxon>
        <taxon>Vibrionales</taxon>
        <taxon>Vibrionaceae</taxon>
        <taxon>Vibrio</taxon>
    </lineage>
</organism>
<evidence type="ECO:0000313" key="6">
    <source>
        <dbReference type="EMBL" id="GAM60408.1"/>
    </source>
</evidence>
<evidence type="ECO:0000256" key="3">
    <source>
        <dbReference type="ARBA" id="ARBA00023125"/>
    </source>
</evidence>
<dbReference type="PANTHER" id="PTHR30118:SF15">
    <property type="entry name" value="TRANSCRIPTIONAL REGULATORY PROTEIN"/>
    <property type="match status" value="1"/>
</dbReference>
<evidence type="ECO:0000313" key="9">
    <source>
        <dbReference type="Proteomes" id="UP000031670"/>
    </source>
</evidence>
<evidence type="ECO:0000256" key="1">
    <source>
        <dbReference type="ARBA" id="ARBA00009437"/>
    </source>
</evidence>
<gene>
    <name evidence="6" type="ORF">JCM19232_741</name>
    <name evidence="7" type="ORF">JCM19241_741</name>
</gene>
<keyword evidence="3" id="KW-0238">DNA-binding</keyword>
<evidence type="ECO:0000256" key="4">
    <source>
        <dbReference type="ARBA" id="ARBA00023163"/>
    </source>
</evidence>
<dbReference type="EMBL" id="BBSA01000001">
    <property type="protein sequence ID" value="GAM60408.1"/>
    <property type="molecule type" value="Genomic_DNA"/>
</dbReference>
<dbReference type="GO" id="GO:0003700">
    <property type="term" value="F:DNA-binding transcription factor activity"/>
    <property type="evidence" value="ECO:0007669"/>
    <property type="project" value="InterPro"/>
</dbReference>
<dbReference type="Proteomes" id="UP000031666">
    <property type="component" value="Unassembled WGS sequence"/>
</dbReference>
<evidence type="ECO:0000313" key="7">
    <source>
        <dbReference type="EMBL" id="GAM78013.1"/>
    </source>
</evidence>
<dbReference type="InterPro" id="IPR036390">
    <property type="entry name" value="WH_DNA-bd_sf"/>
</dbReference>
<dbReference type="Pfam" id="PF00126">
    <property type="entry name" value="HTH_1"/>
    <property type="match status" value="1"/>
</dbReference>
<dbReference type="InterPro" id="IPR036388">
    <property type="entry name" value="WH-like_DNA-bd_sf"/>
</dbReference>
<protein>
    <submittedName>
        <fullName evidence="6">Transcriptional regulator</fullName>
    </submittedName>
</protein>
<evidence type="ECO:0000313" key="8">
    <source>
        <dbReference type="Proteomes" id="UP000031666"/>
    </source>
</evidence>
<sequence length="264" mass="30075">MQLLNNLHVFIALMQTHSTQRAAKKLGRSQSYVSKVLAQLREDLDDPLFVRSAEGLSPTSYAVSIYPKLQTALEQVNHALEPEDFDPKNIDRVCIHILEPILTMHGKEIILKIREQTDALIEVRTWNHLSEGMIIDEEVDLGIHVLSDKPQTLWQHRLFRGSGQFNGNLEGCYIKFMSTGVNEHLNRFQEVRPDAEVDIMVDNQALLSQLKDIGYTMDFVPYSEEADHPDLDIDLAVVMKAAKRKSPKYQWLLGIIESIATSIK</sequence>